<evidence type="ECO:0000256" key="1">
    <source>
        <dbReference type="SAM" id="MobiDB-lite"/>
    </source>
</evidence>
<evidence type="ECO:0000313" key="3">
    <source>
        <dbReference type="Proteomes" id="UP000030762"/>
    </source>
</evidence>
<dbReference type="InterPro" id="IPR027328">
    <property type="entry name" value="MAPRE"/>
</dbReference>
<dbReference type="Gene3D" id="1.10.418.10">
    <property type="entry name" value="Calponin-like domain"/>
    <property type="match status" value="1"/>
</dbReference>
<keyword evidence="3" id="KW-1185">Reference proteome</keyword>
<dbReference type="RefSeq" id="XP_008611877.1">
    <property type="nucleotide sequence ID" value="XM_008613655.1"/>
</dbReference>
<dbReference type="STRING" id="1156394.T0QID3"/>
<name>T0QID3_SAPDV</name>
<dbReference type="InterPro" id="IPR036872">
    <property type="entry name" value="CH_dom_sf"/>
</dbReference>
<feature type="compositionally biased region" description="Basic residues" evidence="1">
    <location>
        <begin position="211"/>
        <end position="222"/>
    </location>
</feature>
<protein>
    <submittedName>
        <fullName evidence="2">Uncharacterized protein</fullName>
    </submittedName>
</protein>
<dbReference type="SUPFAM" id="SSF47576">
    <property type="entry name" value="Calponin-homology domain, CH-domain"/>
    <property type="match status" value="1"/>
</dbReference>
<reference evidence="2 3" key="1">
    <citation type="submission" date="2012-04" db="EMBL/GenBank/DDBJ databases">
        <title>The Genome Sequence of Saprolegnia declina VS20.</title>
        <authorList>
            <consortium name="The Broad Institute Genome Sequencing Platform"/>
            <person name="Russ C."/>
            <person name="Nusbaum C."/>
            <person name="Tyler B."/>
            <person name="van West P."/>
            <person name="Dieguez-Uribeondo J."/>
            <person name="de Bruijn I."/>
            <person name="Tripathy S."/>
            <person name="Jiang R."/>
            <person name="Young S.K."/>
            <person name="Zeng Q."/>
            <person name="Gargeya S."/>
            <person name="Fitzgerald M."/>
            <person name="Haas B."/>
            <person name="Abouelleil A."/>
            <person name="Alvarado L."/>
            <person name="Arachchi H.M."/>
            <person name="Berlin A."/>
            <person name="Chapman S.B."/>
            <person name="Goldberg J."/>
            <person name="Griggs A."/>
            <person name="Gujja S."/>
            <person name="Hansen M."/>
            <person name="Howarth C."/>
            <person name="Imamovic A."/>
            <person name="Larimer J."/>
            <person name="McCowen C."/>
            <person name="Montmayeur A."/>
            <person name="Murphy C."/>
            <person name="Neiman D."/>
            <person name="Pearson M."/>
            <person name="Priest M."/>
            <person name="Roberts A."/>
            <person name="Saif S."/>
            <person name="Shea T."/>
            <person name="Sisk P."/>
            <person name="Sykes S."/>
            <person name="Wortman J."/>
            <person name="Nusbaum C."/>
            <person name="Birren B."/>
        </authorList>
    </citation>
    <scope>NUCLEOTIDE SEQUENCE [LARGE SCALE GENOMIC DNA]</scope>
    <source>
        <strain evidence="2 3">VS20</strain>
    </source>
</reference>
<dbReference type="InParanoid" id="T0QID3"/>
<dbReference type="AlphaFoldDB" id="T0QID3"/>
<dbReference type="Proteomes" id="UP000030762">
    <property type="component" value="Unassembled WGS sequence"/>
</dbReference>
<dbReference type="OMA" id="NFHATYE"/>
<dbReference type="VEuPathDB" id="FungiDB:SDRG_07800"/>
<feature type="region of interest" description="Disordered" evidence="1">
    <location>
        <begin position="209"/>
        <end position="229"/>
    </location>
</feature>
<dbReference type="eggNOG" id="KOG3000">
    <property type="taxonomic scope" value="Eukaryota"/>
</dbReference>
<dbReference type="EMBL" id="JH767154">
    <property type="protein sequence ID" value="EQC34471.1"/>
    <property type="molecule type" value="Genomic_DNA"/>
</dbReference>
<dbReference type="GO" id="GO:0008017">
    <property type="term" value="F:microtubule binding"/>
    <property type="evidence" value="ECO:0007669"/>
    <property type="project" value="InterPro"/>
</dbReference>
<feature type="region of interest" description="Disordered" evidence="1">
    <location>
        <begin position="161"/>
        <end position="191"/>
    </location>
</feature>
<dbReference type="GeneID" id="19948527"/>
<proteinExistence type="predicted"/>
<organism evidence="2 3">
    <name type="scientific">Saprolegnia diclina (strain VS20)</name>
    <dbReference type="NCBI Taxonomy" id="1156394"/>
    <lineage>
        <taxon>Eukaryota</taxon>
        <taxon>Sar</taxon>
        <taxon>Stramenopiles</taxon>
        <taxon>Oomycota</taxon>
        <taxon>Saprolegniomycetes</taxon>
        <taxon>Saprolegniales</taxon>
        <taxon>Saprolegniaceae</taxon>
        <taxon>Saprolegnia</taxon>
    </lineage>
</organism>
<accession>T0QID3</accession>
<dbReference type="OrthoDB" id="2119228at2759"/>
<gene>
    <name evidence="2" type="ORF">SDRG_07800</name>
</gene>
<sequence>MAIRKLKARGIGRFELLSWLNEFLETDYTKIEHLADGIAYCQVFDVVFPGKVALHLVNFHATYEPEFERNFGILKKAFDACQVRKEIPMKKLVRGIFHEHFDFLNWIHDYVHRNCPDAARGYHAYARREEILSAQPKADVNVNLVPRFSMRNGLFQSAGPSFPDAISTESHDDHTIENSTSNNNDAPPPVRSMTDAQVAIASLRNALHAKSTTKRPSLRSAKKPLEPAPWSGPLQRLNIALEAELHGRIQILDNDRRDIASLLAERNELYECLRDIDNALRTDDTDIGAILSAPLPPWPLATTELEA</sequence>
<dbReference type="PANTHER" id="PTHR10623">
    <property type="entry name" value="MICROTUBULE-ASSOCIATED PROTEIN RP/EB FAMILY MEMBER"/>
    <property type="match status" value="1"/>
</dbReference>
<evidence type="ECO:0000313" key="2">
    <source>
        <dbReference type="EMBL" id="EQC34471.1"/>
    </source>
</evidence>